<evidence type="ECO:0000259" key="11">
    <source>
        <dbReference type="PROSITE" id="PS50929"/>
    </source>
</evidence>
<dbReference type="PANTHER" id="PTHR11384">
    <property type="entry name" value="ATP-BINDING CASSETTE, SUB-FAMILY D MEMBER"/>
    <property type="match status" value="1"/>
</dbReference>
<dbReference type="GO" id="GO:0016887">
    <property type="term" value="F:ATP hydrolysis activity"/>
    <property type="evidence" value="ECO:0007669"/>
    <property type="project" value="InterPro"/>
</dbReference>
<dbReference type="GO" id="GO:0016020">
    <property type="term" value="C:membrane"/>
    <property type="evidence" value="ECO:0007669"/>
    <property type="project" value="InterPro"/>
</dbReference>
<dbReference type="Gene3D" id="1.20.1560.10">
    <property type="entry name" value="ABC transporter type 1, transmembrane domain"/>
    <property type="match status" value="2"/>
</dbReference>
<feature type="region of interest" description="Disordered" evidence="8">
    <location>
        <begin position="1"/>
        <end position="25"/>
    </location>
</feature>
<dbReference type="InterPro" id="IPR017871">
    <property type="entry name" value="ABC_transporter-like_CS"/>
</dbReference>
<evidence type="ECO:0000256" key="1">
    <source>
        <dbReference type="ARBA" id="ARBA00008575"/>
    </source>
</evidence>
<keyword evidence="4" id="KW-0547">Nucleotide-binding</keyword>
<protein>
    <recommendedName>
        <fullName evidence="14">ABC transporter D family member 2, chloroplastic</fullName>
    </recommendedName>
</protein>
<evidence type="ECO:0000256" key="5">
    <source>
        <dbReference type="ARBA" id="ARBA00022840"/>
    </source>
</evidence>
<dbReference type="Proteomes" id="UP000604825">
    <property type="component" value="Unassembled WGS sequence"/>
</dbReference>
<dbReference type="InterPro" id="IPR003593">
    <property type="entry name" value="AAA+_ATPase"/>
</dbReference>
<dbReference type="GO" id="GO:0005524">
    <property type="term" value="F:ATP binding"/>
    <property type="evidence" value="ECO:0007669"/>
    <property type="project" value="UniProtKB-KW"/>
</dbReference>
<evidence type="ECO:0000256" key="2">
    <source>
        <dbReference type="ARBA" id="ARBA00022448"/>
    </source>
</evidence>
<dbReference type="PROSITE" id="PS50893">
    <property type="entry name" value="ABC_TRANSPORTER_2"/>
    <property type="match status" value="1"/>
</dbReference>
<comment type="similarity">
    <text evidence="1">Belongs to the ABC transporter superfamily. ABCD family. Peroxisomal fatty acyl CoA transporter (TC 3.A.1.203) subfamily.</text>
</comment>
<dbReference type="CDD" id="cd03223">
    <property type="entry name" value="ABCD_peroxisomal_ALDP"/>
    <property type="match status" value="1"/>
</dbReference>
<dbReference type="InterPro" id="IPR003439">
    <property type="entry name" value="ABC_transporter-like_ATP-bd"/>
</dbReference>
<keyword evidence="7 9" id="KW-0472">Membrane</keyword>
<dbReference type="InterPro" id="IPR036640">
    <property type="entry name" value="ABC1_TM_sf"/>
</dbReference>
<evidence type="ECO:0000256" key="9">
    <source>
        <dbReference type="SAM" id="Phobius"/>
    </source>
</evidence>
<dbReference type="PANTHER" id="PTHR11384:SF59">
    <property type="entry name" value="LYSOSOMAL COBALAMIN TRANSPORTER ABCD4"/>
    <property type="match status" value="1"/>
</dbReference>
<dbReference type="InterPro" id="IPR050835">
    <property type="entry name" value="ABC_transporter_sub-D"/>
</dbReference>
<sequence length="655" mass="72387">MRRCGRRRAATPPAAAGGGGEVAVPDAQEKRDGTDLKTLATRFWKVAAPYWWSEDKTQARLRLAAVFALTLGTTGISVGFNFLGRDFYNALADKDQQKFTTQLLYYLGAFAGGIPRPFHNTNMITTTMIEPFSPNQVGTNKSHSRGRGSNILYGIYPPLFIVLVVYSLGGTAISVFLGKNLVNLNFMQEKKEADFRYGLVRVRENAESIAFYGGEENELQLLLDRFRRIFENLSELLIASRNLEFFTSGYRYLIQILPAAVVAPMYFSGKIEFGVINQSVSAFNHILSDFSLIVFQFQSISAFSAVIDRLGEFDDLLDGNESSPSSQRDSIDGINIVFKSNGPSVISSNGSLTQSDQSMVLEIRNLTLLTPRSGNVLITGLTLELKDKDHLLVMGPSGSGKTSLLRALAGLWTSGTGEIIYHVRNSMQLQKSNSSSDEPSNMNLEGGELLRSSKQRRDNGIFFVPQRPYMVLGTLRQQLLYPTWTEKAHHSPDNDAQNSADPLPFLSEVSTSDGVSAKSEVPTTSELIKVLEVVKLGYILPRFNGFDSMHDWASVLSLGEQQRLAFARLLLATPTLVLLDESTSALDEANEAHLYSQIEAAGITYISVGHRKTLHRFHNKALYISKSDSTDTNLGSWELKPTDQLPLEESSPFPS</sequence>
<dbReference type="InterPro" id="IPR027417">
    <property type="entry name" value="P-loop_NTPase"/>
</dbReference>
<dbReference type="SMART" id="SM00382">
    <property type="entry name" value="AAA"/>
    <property type="match status" value="1"/>
</dbReference>
<evidence type="ECO:0000256" key="6">
    <source>
        <dbReference type="ARBA" id="ARBA00022989"/>
    </source>
</evidence>
<feature type="transmembrane region" description="Helical" evidence="9">
    <location>
        <begin position="63"/>
        <end position="83"/>
    </location>
</feature>
<name>A0A811P5E1_9POAL</name>
<keyword evidence="3 9" id="KW-0812">Transmembrane</keyword>
<organism evidence="12 13">
    <name type="scientific">Miscanthus lutarioriparius</name>
    <dbReference type="NCBI Taxonomy" id="422564"/>
    <lineage>
        <taxon>Eukaryota</taxon>
        <taxon>Viridiplantae</taxon>
        <taxon>Streptophyta</taxon>
        <taxon>Embryophyta</taxon>
        <taxon>Tracheophyta</taxon>
        <taxon>Spermatophyta</taxon>
        <taxon>Magnoliopsida</taxon>
        <taxon>Liliopsida</taxon>
        <taxon>Poales</taxon>
        <taxon>Poaceae</taxon>
        <taxon>PACMAD clade</taxon>
        <taxon>Panicoideae</taxon>
        <taxon>Andropogonodae</taxon>
        <taxon>Andropogoneae</taxon>
        <taxon>Saccharinae</taxon>
        <taxon>Miscanthus</taxon>
    </lineage>
</organism>
<dbReference type="Gene3D" id="3.40.50.300">
    <property type="entry name" value="P-loop containing nucleotide triphosphate hydrolases"/>
    <property type="match status" value="1"/>
</dbReference>
<comment type="caution">
    <text evidence="12">The sequence shown here is derived from an EMBL/GenBank/DDBJ whole genome shotgun (WGS) entry which is preliminary data.</text>
</comment>
<dbReference type="InterPro" id="IPR011527">
    <property type="entry name" value="ABC1_TM_dom"/>
</dbReference>
<dbReference type="AlphaFoldDB" id="A0A811P5E1"/>
<feature type="transmembrane region" description="Helical" evidence="9">
    <location>
        <begin position="103"/>
        <end position="119"/>
    </location>
</feature>
<evidence type="ECO:0000313" key="12">
    <source>
        <dbReference type="EMBL" id="CAD6240475.1"/>
    </source>
</evidence>
<feature type="domain" description="ABC transporter" evidence="10">
    <location>
        <begin position="361"/>
        <end position="651"/>
    </location>
</feature>
<accession>A0A811P5E1</accession>
<dbReference type="Pfam" id="PF00005">
    <property type="entry name" value="ABC_tran"/>
    <property type="match status" value="1"/>
</dbReference>
<dbReference type="SUPFAM" id="SSF52540">
    <property type="entry name" value="P-loop containing nucleoside triphosphate hydrolases"/>
    <property type="match status" value="1"/>
</dbReference>
<proteinExistence type="inferred from homology"/>
<evidence type="ECO:0008006" key="14">
    <source>
        <dbReference type="Google" id="ProtNLM"/>
    </source>
</evidence>
<evidence type="ECO:0000256" key="7">
    <source>
        <dbReference type="ARBA" id="ARBA00023136"/>
    </source>
</evidence>
<dbReference type="Pfam" id="PF06472">
    <property type="entry name" value="ABC_membrane_2"/>
    <property type="match status" value="1"/>
</dbReference>
<gene>
    <name evidence="12" type="ORF">NCGR_LOCUS27062</name>
</gene>
<dbReference type="SUPFAM" id="SSF90123">
    <property type="entry name" value="ABC transporter transmembrane region"/>
    <property type="match status" value="1"/>
</dbReference>
<keyword evidence="5" id="KW-0067">ATP-binding</keyword>
<dbReference type="PROSITE" id="PS50929">
    <property type="entry name" value="ABC_TM1F"/>
    <property type="match status" value="1"/>
</dbReference>
<keyword evidence="2" id="KW-0813">Transport</keyword>
<evidence type="ECO:0000256" key="4">
    <source>
        <dbReference type="ARBA" id="ARBA00022741"/>
    </source>
</evidence>
<evidence type="ECO:0000256" key="8">
    <source>
        <dbReference type="SAM" id="MobiDB-lite"/>
    </source>
</evidence>
<dbReference type="PROSITE" id="PS00211">
    <property type="entry name" value="ABC_TRANSPORTER_1"/>
    <property type="match status" value="1"/>
</dbReference>
<dbReference type="EMBL" id="CAJGYO010000006">
    <property type="protein sequence ID" value="CAD6240475.1"/>
    <property type="molecule type" value="Genomic_DNA"/>
</dbReference>
<evidence type="ECO:0000313" key="13">
    <source>
        <dbReference type="Proteomes" id="UP000604825"/>
    </source>
</evidence>
<evidence type="ECO:0000259" key="10">
    <source>
        <dbReference type="PROSITE" id="PS50893"/>
    </source>
</evidence>
<keyword evidence="6 9" id="KW-1133">Transmembrane helix</keyword>
<keyword evidence="13" id="KW-1185">Reference proteome</keyword>
<reference evidence="12" key="1">
    <citation type="submission" date="2020-10" db="EMBL/GenBank/DDBJ databases">
        <authorList>
            <person name="Han B."/>
            <person name="Lu T."/>
            <person name="Zhao Q."/>
            <person name="Huang X."/>
            <person name="Zhao Y."/>
        </authorList>
    </citation>
    <scope>NUCLEOTIDE SEQUENCE</scope>
</reference>
<evidence type="ECO:0000256" key="3">
    <source>
        <dbReference type="ARBA" id="ARBA00022692"/>
    </source>
</evidence>
<feature type="transmembrane region" description="Helical" evidence="9">
    <location>
        <begin position="151"/>
        <end position="177"/>
    </location>
</feature>
<dbReference type="OrthoDB" id="422637at2759"/>
<dbReference type="GO" id="GO:0140359">
    <property type="term" value="F:ABC-type transporter activity"/>
    <property type="evidence" value="ECO:0007669"/>
    <property type="project" value="InterPro"/>
</dbReference>
<feature type="domain" description="ABC transmembrane type-1" evidence="11">
    <location>
        <begin position="151"/>
        <end position="302"/>
    </location>
</feature>